<dbReference type="AlphaFoldDB" id="A0A7J9MHD9"/>
<sequence length="19" mass="2400">MQFMDQAKIKGLRLFCKWR</sequence>
<organism evidence="1 2">
    <name type="scientific">Gossypium schwendimanii</name>
    <name type="common">Cotton</name>
    <dbReference type="NCBI Taxonomy" id="34291"/>
    <lineage>
        <taxon>Eukaryota</taxon>
        <taxon>Viridiplantae</taxon>
        <taxon>Streptophyta</taxon>
        <taxon>Embryophyta</taxon>
        <taxon>Tracheophyta</taxon>
        <taxon>Spermatophyta</taxon>
        <taxon>Magnoliopsida</taxon>
        <taxon>eudicotyledons</taxon>
        <taxon>Gunneridae</taxon>
        <taxon>Pentapetalae</taxon>
        <taxon>rosids</taxon>
        <taxon>malvids</taxon>
        <taxon>Malvales</taxon>
        <taxon>Malvaceae</taxon>
        <taxon>Malvoideae</taxon>
        <taxon>Gossypium</taxon>
    </lineage>
</organism>
<comment type="caution">
    <text evidence="1">The sequence shown here is derived from an EMBL/GenBank/DDBJ whole genome shotgun (WGS) entry which is preliminary data.</text>
</comment>
<dbReference type="EMBL" id="JABFAF010000011">
    <property type="protein sequence ID" value="MBA0870390.1"/>
    <property type="molecule type" value="Genomic_DNA"/>
</dbReference>
<dbReference type="Proteomes" id="UP000593576">
    <property type="component" value="Unassembled WGS sequence"/>
</dbReference>
<evidence type="ECO:0000313" key="1">
    <source>
        <dbReference type="EMBL" id="MBA0870390.1"/>
    </source>
</evidence>
<keyword evidence="2" id="KW-1185">Reference proteome</keyword>
<reference evidence="1 2" key="1">
    <citation type="journal article" date="2019" name="Genome Biol. Evol.">
        <title>Insights into the evolution of the New World diploid cottons (Gossypium, subgenus Houzingenia) based on genome sequencing.</title>
        <authorList>
            <person name="Grover C.E."/>
            <person name="Arick M.A. 2nd"/>
            <person name="Thrash A."/>
            <person name="Conover J.L."/>
            <person name="Sanders W.S."/>
            <person name="Peterson D.G."/>
            <person name="Frelichowski J.E."/>
            <person name="Scheffler J.A."/>
            <person name="Scheffler B.E."/>
            <person name="Wendel J.F."/>
        </authorList>
    </citation>
    <scope>NUCLEOTIDE SEQUENCE [LARGE SCALE GENOMIC DNA]</scope>
    <source>
        <strain evidence="1">1</strain>
        <tissue evidence="1">Leaf</tissue>
    </source>
</reference>
<protein>
    <submittedName>
        <fullName evidence="1">Uncharacterized protein</fullName>
    </submittedName>
</protein>
<accession>A0A7J9MHD9</accession>
<evidence type="ECO:0000313" key="2">
    <source>
        <dbReference type="Proteomes" id="UP000593576"/>
    </source>
</evidence>
<gene>
    <name evidence="1" type="ORF">Goshw_011780</name>
</gene>
<proteinExistence type="predicted"/>
<name>A0A7J9MHD9_GOSSC</name>